<keyword evidence="1" id="KW-0472">Membrane</keyword>
<evidence type="ECO:0008006" key="4">
    <source>
        <dbReference type="Google" id="ProtNLM"/>
    </source>
</evidence>
<feature type="transmembrane region" description="Helical" evidence="1">
    <location>
        <begin position="181"/>
        <end position="209"/>
    </location>
</feature>
<dbReference type="Proteomes" id="UP001139125">
    <property type="component" value="Unassembled WGS sequence"/>
</dbReference>
<dbReference type="EMBL" id="JANDBC010000002">
    <property type="protein sequence ID" value="MCP9292210.1"/>
    <property type="molecule type" value="Genomic_DNA"/>
</dbReference>
<reference evidence="2" key="1">
    <citation type="submission" date="2022-06" db="EMBL/GenBank/DDBJ databases">
        <title>Gracilimonas sp. CAU 1638 isolated from sea sediment.</title>
        <authorList>
            <person name="Kim W."/>
        </authorList>
    </citation>
    <scope>NUCLEOTIDE SEQUENCE</scope>
    <source>
        <strain evidence="2">CAU 1638</strain>
    </source>
</reference>
<feature type="transmembrane region" description="Helical" evidence="1">
    <location>
        <begin position="229"/>
        <end position="254"/>
    </location>
</feature>
<keyword evidence="3" id="KW-1185">Reference proteome</keyword>
<comment type="caution">
    <text evidence="2">The sequence shown here is derived from an EMBL/GenBank/DDBJ whole genome shotgun (WGS) entry which is preliminary data.</text>
</comment>
<organism evidence="2 3">
    <name type="scientific">Gracilimonas sediminicola</name>
    <dbReference type="NCBI Taxonomy" id="2952158"/>
    <lineage>
        <taxon>Bacteria</taxon>
        <taxon>Pseudomonadati</taxon>
        <taxon>Balneolota</taxon>
        <taxon>Balneolia</taxon>
        <taxon>Balneolales</taxon>
        <taxon>Balneolaceae</taxon>
        <taxon>Gracilimonas</taxon>
    </lineage>
</organism>
<feature type="transmembrane region" description="Helical" evidence="1">
    <location>
        <begin position="119"/>
        <end position="138"/>
    </location>
</feature>
<feature type="transmembrane region" description="Helical" evidence="1">
    <location>
        <begin position="76"/>
        <end position="99"/>
    </location>
</feature>
<gene>
    <name evidence="2" type="ORF">NM125_11550</name>
</gene>
<proteinExistence type="predicted"/>
<dbReference type="RefSeq" id="WP_255135085.1">
    <property type="nucleotide sequence ID" value="NZ_JANDBC010000002.1"/>
</dbReference>
<keyword evidence="1" id="KW-0812">Transmembrane</keyword>
<name>A0A9X2REU6_9BACT</name>
<feature type="transmembrane region" description="Helical" evidence="1">
    <location>
        <begin position="33"/>
        <end position="56"/>
    </location>
</feature>
<sequence>MSDFKLQQYRDLGGILTDSFTYIRVHYKSLGKALGLLVLPFYIISGLLVGSGYSSFFTVMDNPDASADALFSGDFLIGMLLLAFSSGALLTVSLTHINLAQDTNDVRFEDIFNNFGRNFFTLLGLYILIIIIVFFGFMFLILPGIYIGIKLFVAPAVAVIEQRNPFESISRSWDLVQGHWWFTFATYLVMNIITSFMSYVLIIPMSILFGFLAASGADNSAMIGTGMGLFYGLLIVVASLFSVLMLIAMALQYFNLIERKEGKGLRAQIEELG</sequence>
<evidence type="ECO:0000313" key="3">
    <source>
        <dbReference type="Proteomes" id="UP001139125"/>
    </source>
</evidence>
<evidence type="ECO:0000313" key="2">
    <source>
        <dbReference type="EMBL" id="MCP9292210.1"/>
    </source>
</evidence>
<evidence type="ECO:0000256" key="1">
    <source>
        <dbReference type="SAM" id="Phobius"/>
    </source>
</evidence>
<accession>A0A9X2REU6</accession>
<dbReference type="AlphaFoldDB" id="A0A9X2REU6"/>
<keyword evidence="1" id="KW-1133">Transmembrane helix</keyword>
<protein>
    <recommendedName>
        <fullName evidence="4">Membrane domain of glycerophosphoryl diester phosphodiesterase</fullName>
    </recommendedName>
</protein>